<gene>
    <name evidence="8" type="ORF">NMK71_09815</name>
</gene>
<dbReference type="InterPro" id="IPR036388">
    <property type="entry name" value="WH-like_DNA-bd_sf"/>
</dbReference>
<dbReference type="SUPFAM" id="SSF88946">
    <property type="entry name" value="Sigma2 domain of RNA polymerase sigma factors"/>
    <property type="match status" value="1"/>
</dbReference>
<dbReference type="Proteomes" id="UP001152599">
    <property type="component" value="Unassembled WGS sequence"/>
</dbReference>
<dbReference type="Pfam" id="PF08281">
    <property type="entry name" value="Sigma70_r4_2"/>
    <property type="match status" value="1"/>
</dbReference>
<evidence type="ECO:0000256" key="3">
    <source>
        <dbReference type="ARBA" id="ARBA00023082"/>
    </source>
</evidence>
<dbReference type="SUPFAM" id="SSF88659">
    <property type="entry name" value="Sigma3 and sigma4 domains of RNA polymerase sigma factors"/>
    <property type="match status" value="1"/>
</dbReference>
<evidence type="ECO:0000313" key="9">
    <source>
        <dbReference type="Proteomes" id="UP001152599"/>
    </source>
</evidence>
<dbReference type="GO" id="GO:0006352">
    <property type="term" value="P:DNA-templated transcription initiation"/>
    <property type="evidence" value="ECO:0007669"/>
    <property type="project" value="InterPro"/>
</dbReference>
<feature type="domain" description="RNA polymerase sigma factor 70 region 4 type 2" evidence="7">
    <location>
        <begin position="97"/>
        <end position="148"/>
    </location>
</feature>
<evidence type="ECO:0000259" key="7">
    <source>
        <dbReference type="Pfam" id="PF08281"/>
    </source>
</evidence>
<dbReference type="Gene3D" id="1.10.10.10">
    <property type="entry name" value="Winged helix-like DNA-binding domain superfamily/Winged helix DNA-binding domain"/>
    <property type="match status" value="1"/>
</dbReference>
<comment type="caution">
    <text evidence="8">The sequence shown here is derived from an EMBL/GenBank/DDBJ whole genome shotgun (WGS) entry which is preliminary data.</text>
</comment>
<dbReference type="AlphaFoldDB" id="A0A9X4MYX2"/>
<evidence type="ECO:0000256" key="1">
    <source>
        <dbReference type="ARBA" id="ARBA00010641"/>
    </source>
</evidence>
<dbReference type="Pfam" id="PF04542">
    <property type="entry name" value="Sigma70_r2"/>
    <property type="match status" value="1"/>
</dbReference>
<proteinExistence type="inferred from homology"/>
<dbReference type="PANTHER" id="PTHR43133">
    <property type="entry name" value="RNA POLYMERASE ECF-TYPE SIGMA FACTO"/>
    <property type="match status" value="1"/>
</dbReference>
<dbReference type="InterPro" id="IPR014284">
    <property type="entry name" value="RNA_pol_sigma-70_dom"/>
</dbReference>
<dbReference type="GO" id="GO:0003677">
    <property type="term" value="F:DNA binding"/>
    <property type="evidence" value="ECO:0007669"/>
    <property type="project" value="UniProtKB-KW"/>
</dbReference>
<evidence type="ECO:0000256" key="5">
    <source>
        <dbReference type="ARBA" id="ARBA00023163"/>
    </source>
</evidence>
<dbReference type="InterPro" id="IPR007627">
    <property type="entry name" value="RNA_pol_sigma70_r2"/>
</dbReference>
<organism evidence="8 9">
    <name type="scientific">Profundicola chukchiensis</name>
    <dbReference type="NCBI Taxonomy" id="2961959"/>
    <lineage>
        <taxon>Bacteria</taxon>
        <taxon>Pseudomonadati</taxon>
        <taxon>Bacteroidota</taxon>
        <taxon>Flavobacteriia</taxon>
        <taxon>Flavobacteriales</taxon>
        <taxon>Weeksellaceae</taxon>
        <taxon>Profundicola</taxon>
    </lineage>
</organism>
<feature type="domain" description="RNA polymerase sigma-70 region 2" evidence="6">
    <location>
        <begin position="1"/>
        <end position="67"/>
    </location>
</feature>
<dbReference type="CDD" id="cd06171">
    <property type="entry name" value="Sigma70_r4"/>
    <property type="match status" value="1"/>
</dbReference>
<dbReference type="InterPro" id="IPR013249">
    <property type="entry name" value="RNA_pol_sigma70_r4_t2"/>
</dbReference>
<dbReference type="EMBL" id="JANCMU010000006">
    <property type="protein sequence ID" value="MDG4946713.1"/>
    <property type="molecule type" value="Genomic_DNA"/>
</dbReference>
<evidence type="ECO:0000256" key="2">
    <source>
        <dbReference type="ARBA" id="ARBA00023015"/>
    </source>
</evidence>
<dbReference type="Gene3D" id="1.10.1740.10">
    <property type="match status" value="1"/>
</dbReference>
<evidence type="ECO:0000256" key="4">
    <source>
        <dbReference type="ARBA" id="ARBA00023125"/>
    </source>
</evidence>
<dbReference type="InterPro" id="IPR013324">
    <property type="entry name" value="RNA_pol_sigma_r3/r4-like"/>
</dbReference>
<accession>A0A9X4MYX2</accession>
<dbReference type="InterPro" id="IPR039425">
    <property type="entry name" value="RNA_pol_sigma-70-like"/>
</dbReference>
<dbReference type="PANTHER" id="PTHR43133:SF8">
    <property type="entry name" value="RNA POLYMERASE SIGMA FACTOR HI_1459-RELATED"/>
    <property type="match status" value="1"/>
</dbReference>
<evidence type="ECO:0000259" key="6">
    <source>
        <dbReference type="Pfam" id="PF04542"/>
    </source>
</evidence>
<keyword evidence="5" id="KW-0804">Transcription</keyword>
<keyword evidence="2" id="KW-0805">Transcription regulation</keyword>
<dbReference type="NCBIfam" id="TIGR02937">
    <property type="entry name" value="sigma70-ECF"/>
    <property type="match status" value="1"/>
</dbReference>
<sequence>MYERFSSVMFAVCMRYSHCRDDAQDTFQEAFIKAFQKIDSYNGDGSFEGWLRRIMVNKCMDKFRSKRLTIVTDNPQIYQEQELEEEEEVELPYSNDELISTIQELPDQYRLVFNMYVVENYTHAEIAESLNISVGTSKSNLSRAKAWLRKELKKKYVKTNIA</sequence>
<keyword evidence="3" id="KW-0731">Sigma factor</keyword>
<name>A0A9X4MYX2_9FLAO</name>
<evidence type="ECO:0000313" key="8">
    <source>
        <dbReference type="EMBL" id="MDG4946713.1"/>
    </source>
</evidence>
<dbReference type="GO" id="GO:0016987">
    <property type="term" value="F:sigma factor activity"/>
    <property type="evidence" value="ECO:0007669"/>
    <property type="project" value="UniProtKB-KW"/>
</dbReference>
<reference evidence="8" key="1">
    <citation type="submission" date="2022-07" db="EMBL/GenBank/DDBJ databases">
        <title>Description and genome-wide analysis of Profundicola chukchiensis gen. nov., sp. nov., marine bacteria isolated from bottom sediments of the Chukchi Sea.</title>
        <authorList>
            <person name="Romanenko L."/>
            <person name="Otstavnykh N."/>
            <person name="Kurilenko V."/>
            <person name="Eremeev V."/>
            <person name="Velansky P."/>
            <person name="Mikhailov V."/>
            <person name="Isaeva M."/>
        </authorList>
    </citation>
    <scope>NUCLEOTIDE SEQUENCE</scope>
    <source>
        <strain evidence="8">KMM 9713</strain>
    </source>
</reference>
<keyword evidence="9" id="KW-1185">Reference proteome</keyword>
<comment type="similarity">
    <text evidence="1">Belongs to the sigma-70 factor family. ECF subfamily.</text>
</comment>
<keyword evidence="4" id="KW-0238">DNA-binding</keyword>
<protein>
    <submittedName>
        <fullName evidence="8">Sigma-70 family RNA polymerase sigma factor</fullName>
    </submittedName>
</protein>
<dbReference type="InterPro" id="IPR013325">
    <property type="entry name" value="RNA_pol_sigma_r2"/>
</dbReference>